<dbReference type="Proteomes" id="UP000199228">
    <property type="component" value="Unassembled WGS sequence"/>
</dbReference>
<dbReference type="EMBL" id="FMXR01000005">
    <property type="protein sequence ID" value="SDB06337.1"/>
    <property type="molecule type" value="Genomic_DNA"/>
</dbReference>
<sequence length="474" mass="54578">MDERRRNDDVKASIRKLEAIIEIAALALLFFLVWRGFYRVEGHLFHGRGKYVLLGVYALLTIILFYYSEGFKFGYLRLTDVVISQWVALVIVNFITYFQLSLMINKMINPLPLVGMTFLGMAICLVMSYIFSVIYHRLYVPRNMVLIYGDIKAVSIKLKLDTRSDKYRITRMVSTEEGLEKICRIIDEHDAVVINDVHAEMRNDIMKYCYKTCTRAYIVPKISDIINRGAKDINLFDTPLLLVKGTGLTRAQSAGKRIFDLIFSIIALIPGLPIMLIVAIAIKLDDHGPVFYRQDRVTKDGKVFAILKFRSMVVDAEKDGKSRPATQNDPRITRVGKIIRASRLDELPQVLNIFKGDMSWCGPRPERCEHVEKYTKLIPEFVYRSKVKGGLTGYAQIYGKYNTSAYDKLRLDLMYIENYSILTDLKLMLMTIKIMFKKESTEGFDKVVDEQVLKELVEHNEGKNTIVNKAKIHE</sequence>
<dbReference type="GO" id="GO:0016020">
    <property type="term" value="C:membrane"/>
    <property type="evidence" value="ECO:0007669"/>
    <property type="project" value="UniProtKB-SubCell"/>
</dbReference>
<keyword evidence="5 7" id="KW-1133">Transmembrane helix</keyword>
<dbReference type="Pfam" id="PF02397">
    <property type="entry name" value="Bac_transf"/>
    <property type="match status" value="1"/>
</dbReference>
<feature type="domain" description="Bacterial sugar transferase" evidence="8">
    <location>
        <begin position="256"/>
        <end position="437"/>
    </location>
</feature>
<protein>
    <submittedName>
        <fullName evidence="9">Exopolysaccharide biosynthesis polyprenyl glycosylphosphotransferase</fullName>
    </submittedName>
</protein>
<dbReference type="PANTHER" id="PTHR30576:SF0">
    <property type="entry name" value="UNDECAPRENYL-PHOSPHATE N-ACETYLGALACTOSAMINYL 1-PHOSPHATE TRANSFERASE-RELATED"/>
    <property type="match status" value="1"/>
</dbReference>
<evidence type="ECO:0000256" key="5">
    <source>
        <dbReference type="ARBA" id="ARBA00022989"/>
    </source>
</evidence>
<dbReference type="InterPro" id="IPR003362">
    <property type="entry name" value="Bact_transf"/>
</dbReference>
<gene>
    <name evidence="9" type="ORF">SAMN02910417_00443</name>
</gene>
<keyword evidence="10" id="KW-1185">Reference proteome</keyword>
<dbReference type="InterPro" id="IPR017475">
    <property type="entry name" value="EPS_sugar_tfrase"/>
</dbReference>
<comment type="similarity">
    <text evidence="2">Belongs to the bacterial sugar transferase family.</text>
</comment>
<dbReference type="PANTHER" id="PTHR30576">
    <property type="entry name" value="COLANIC BIOSYNTHESIS UDP-GLUCOSE LIPID CARRIER TRANSFERASE"/>
    <property type="match status" value="1"/>
</dbReference>
<dbReference type="NCBIfam" id="TIGR03025">
    <property type="entry name" value="EPS_sugtrans"/>
    <property type="match status" value="1"/>
</dbReference>
<evidence type="ECO:0000313" key="9">
    <source>
        <dbReference type="EMBL" id="SDB06337.1"/>
    </source>
</evidence>
<proteinExistence type="inferred from homology"/>
<feature type="transmembrane region" description="Helical" evidence="7">
    <location>
        <begin position="49"/>
        <end position="67"/>
    </location>
</feature>
<evidence type="ECO:0000259" key="8">
    <source>
        <dbReference type="Pfam" id="PF02397"/>
    </source>
</evidence>
<dbReference type="GO" id="GO:0016780">
    <property type="term" value="F:phosphotransferase activity, for other substituted phosphate groups"/>
    <property type="evidence" value="ECO:0007669"/>
    <property type="project" value="TreeGrafter"/>
</dbReference>
<keyword evidence="3 9" id="KW-0808">Transferase</keyword>
<organism evidence="9 10">
    <name type="scientific">Eubacterium oxidoreducens</name>
    <dbReference type="NCBI Taxonomy" id="1732"/>
    <lineage>
        <taxon>Bacteria</taxon>
        <taxon>Bacillati</taxon>
        <taxon>Bacillota</taxon>
        <taxon>Clostridia</taxon>
        <taxon>Eubacteriales</taxon>
        <taxon>Eubacteriaceae</taxon>
        <taxon>Eubacterium</taxon>
    </lineage>
</organism>
<feature type="transmembrane region" description="Helical" evidence="7">
    <location>
        <begin position="79"/>
        <end position="100"/>
    </location>
</feature>
<dbReference type="AlphaFoldDB" id="A0A1G6AD35"/>
<dbReference type="STRING" id="1732.SAMN02910417_00443"/>
<feature type="transmembrane region" description="Helical" evidence="7">
    <location>
        <begin position="20"/>
        <end position="37"/>
    </location>
</feature>
<keyword evidence="4 7" id="KW-0812">Transmembrane</keyword>
<feature type="transmembrane region" description="Helical" evidence="7">
    <location>
        <begin position="112"/>
        <end position="135"/>
    </location>
</feature>
<reference evidence="9 10" key="1">
    <citation type="submission" date="2016-10" db="EMBL/GenBank/DDBJ databases">
        <authorList>
            <person name="de Groot N.N."/>
        </authorList>
    </citation>
    <scope>NUCLEOTIDE SEQUENCE [LARGE SCALE GENOMIC DNA]</scope>
    <source>
        <strain evidence="9 10">DSM 3217</strain>
    </source>
</reference>
<name>A0A1G6AD35_EUBOX</name>
<accession>A0A1G6AD35</accession>
<evidence type="ECO:0000313" key="10">
    <source>
        <dbReference type="Proteomes" id="UP000199228"/>
    </source>
</evidence>
<evidence type="ECO:0000256" key="3">
    <source>
        <dbReference type="ARBA" id="ARBA00022679"/>
    </source>
</evidence>
<feature type="transmembrane region" description="Helical" evidence="7">
    <location>
        <begin position="258"/>
        <end position="282"/>
    </location>
</feature>
<evidence type="ECO:0000256" key="1">
    <source>
        <dbReference type="ARBA" id="ARBA00004141"/>
    </source>
</evidence>
<evidence type="ECO:0000256" key="7">
    <source>
        <dbReference type="SAM" id="Phobius"/>
    </source>
</evidence>
<evidence type="ECO:0000256" key="6">
    <source>
        <dbReference type="ARBA" id="ARBA00023136"/>
    </source>
</evidence>
<dbReference type="OrthoDB" id="9808602at2"/>
<evidence type="ECO:0000256" key="4">
    <source>
        <dbReference type="ARBA" id="ARBA00022692"/>
    </source>
</evidence>
<comment type="subcellular location">
    <subcellularLocation>
        <location evidence="1">Membrane</location>
        <topology evidence="1">Multi-pass membrane protein</topology>
    </subcellularLocation>
</comment>
<keyword evidence="6 7" id="KW-0472">Membrane</keyword>
<dbReference type="RefSeq" id="WP_090171744.1">
    <property type="nucleotide sequence ID" value="NZ_FMXR01000005.1"/>
</dbReference>
<evidence type="ECO:0000256" key="2">
    <source>
        <dbReference type="ARBA" id="ARBA00006464"/>
    </source>
</evidence>